<name>A0AAW2ZHJ9_9EUKA</name>
<keyword evidence="3" id="KW-1185">Reference proteome</keyword>
<proteinExistence type="predicted"/>
<dbReference type="EMBL" id="JAOPGA020001475">
    <property type="protein sequence ID" value="KAL0488794.1"/>
    <property type="molecule type" value="Genomic_DNA"/>
</dbReference>
<evidence type="ECO:0000256" key="1">
    <source>
        <dbReference type="SAM" id="SignalP"/>
    </source>
</evidence>
<comment type="caution">
    <text evidence="2">The sequence shown here is derived from an EMBL/GenBank/DDBJ whole genome shotgun (WGS) entry which is preliminary data.</text>
</comment>
<accession>A0AAW2ZHJ9</accession>
<dbReference type="Proteomes" id="UP001431209">
    <property type="component" value="Unassembled WGS sequence"/>
</dbReference>
<evidence type="ECO:0000313" key="2">
    <source>
        <dbReference type="EMBL" id="KAL0488794.1"/>
    </source>
</evidence>
<gene>
    <name evidence="2" type="ORF">AKO1_003841</name>
</gene>
<feature type="chain" id="PRO_5043834113" evidence="1">
    <location>
        <begin position="26"/>
        <end position="141"/>
    </location>
</feature>
<protein>
    <submittedName>
        <fullName evidence="2">Uncharacterized protein</fullName>
    </submittedName>
</protein>
<reference evidence="2 3" key="1">
    <citation type="submission" date="2024-03" db="EMBL/GenBank/DDBJ databases">
        <title>The Acrasis kona genome and developmental transcriptomes reveal deep origins of eukaryotic multicellular pathways.</title>
        <authorList>
            <person name="Sheikh S."/>
            <person name="Fu C.-J."/>
            <person name="Brown M.W."/>
            <person name="Baldauf S.L."/>
        </authorList>
    </citation>
    <scope>NUCLEOTIDE SEQUENCE [LARGE SCALE GENOMIC DNA]</scope>
    <source>
        <strain evidence="2 3">ATCC MYA-3509</strain>
    </source>
</reference>
<dbReference type="AlphaFoldDB" id="A0AAW2ZHJ9"/>
<organism evidence="2 3">
    <name type="scientific">Acrasis kona</name>
    <dbReference type="NCBI Taxonomy" id="1008807"/>
    <lineage>
        <taxon>Eukaryota</taxon>
        <taxon>Discoba</taxon>
        <taxon>Heterolobosea</taxon>
        <taxon>Tetramitia</taxon>
        <taxon>Eutetramitia</taxon>
        <taxon>Acrasidae</taxon>
        <taxon>Acrasis</taxon>
    </lineage>
</organism>
<keyword evidence="1" id="KW-0732">Signal</keyword>
<evidence type="ECO:0000313" key="3">
    <source>
        <dbReference type="Proteomes" id="UP001431209"/>
    </source>
</evidence>
<sequence>MLSLFFECVCSFLLVLLLCDGSTYGSYDTSDNSSYYGHNGSDGSTSGSSLQYFVGVSWSLSKCSSWHNSTSYWVVFVVYMWVNDGDWHCWCVDVAVASVCYWGIGKWCSCHGVASYDVLMMGCWDHSCVFCCYFESSCCNL</sequence>
<feature type="signal peptide" evidence="1">
    <location>
        <begin position="1"/>
        <end position="25"/>
    </location>
</feature>